<dbReference type="InterPro" id="IPR039569">
    <property type="entry name" value="FAS1-like_DH_region"/>
</dbReference>
<proteinExistence type="predicted"/>
<feature type="domain" description="FAS1-like dehydratase" evidence="1">
    <location>
        <begin position="4"/>
        <end position="118"/>
    </location>
</feature>
<dbReference type="SUPFAM" id="SSF54637">
    <property type="entry name" value="Thioesterase/thiol ester dehydrase-isomerase"/>
    <property type="match status" value="1"/>
</dbReference>
<dbReference type="InterPro" id="IPR029069">
    <property type="entry name" value="HotDog_dom_sf"/>
</dbReference>
<dbReference type="EMBL" id="CP095073">
    <property type="protein sequence ID" value="UOQ45047.1"/>
    <property type="molecule type" value="Genomic_DNA"/>
</dbReference>
<accession>A0ABY4EN56</accession>
<protein>
    <submittedName>
        <fullName evidence="2">MaoC family dehydratase N-terminal domain-containing protein</fullName>
    </submittedName>
</protein>
<evidence type="ECO:0000259" key="1">
    <source>
        <dbReference type="Pfam" id="PF13452"/>
    </source>
</evidence>
<dbReference type="Gene3D" id="3.10.129.10">
    <property type="entry name" value="Hotdog Thioesterase"/>
    <property type="match status" value="1"/>
</dbReference>
<name>A0ABY4EN56_9BACI</name>
<evidence type="ECO:0000313" key="2">
    <source>
        <dbReference type="EMBL" id="UOQ45047.1"/>
    </source>
</evidence>
<gene>
    <name evidence="2" type="ORF">MUN89_03585</name>
</gene>
<reference evidence="2 3" key="1">
    <citation type="submission" date="2022-04" db="EMBL/GenBank/DDBJ databases">
        <title>Halobacillus sp. isolated from saltern.</title>
        <authorList>
            <person name="Won M."/>
            <person name="Lee C.-M."/>
            <person name="Woen H.-Y."/>
            <person name="Kwon S.-W."/>
        </authorList>
    </citation>
    <scope>NUCLEOTIDE SEQUENCE [LARGE SCALE GENOMIC DNA]</scope>
    <source>
        <strain evidence="2 3">SSBR10-3</strain>
    </source>
</reference>
<sequence length="147" mass="17019">MKTWIGYKTETIPISVDKGQAMAFAKSIELDHPVYFDELSARKEGYEDIPLPPTMIISFWHRFHLPWLKNDQGVIHAEQHFSYYHYLLAGRTYGCNARVEDVFRKKGRKGPMLFVVQTLDVFMENELHATASSTLLFPEEGDCYGKL</sequence>
<organism evidence="2 3">
    <name type="scientific">Halobacillus salinarum</name>
    <dbReference type="NCBI Taxonomy" id="2932257"/>
    <lineage>
        <taxon>Bacteria</taxon>
        <taxon>Bacillati</taxon>
        <taxon>Bacillota</taxon>
        <taxon>Bacilli</taxon>
        <taxon>Bacillales</taxon>
        <taxon>Bacillaceae</taxon>
        <taxon>Halobacillus</taxon>
    </lineage>
</organism>
<dbReference type="Proteomes" id="UP000831787">
    <property type="component" value="Chromosome"/>
</dbReference>
<evidence type="ECO:0000313" key="3">
    <source>
        <dbReference type="Proteomes" id="UP000831787"/>
    </source>
</evidence>
<keyword evidence="3" id="KW-1185">Reference proteome</keyword>
<dbReference type="Pfam" id="PF13452">
    <property type="entry name" value="FAS1_DH_region"/>
    <property type="match status" value="1"/>
</dbReference>
<dbReference type="RefSeq" id="WP_244711478.1">
    <property type="nucleotide sequence ID" value="NZ_CP095073.1"/>
</dbReference>